<accession>A0A4R1NL49</accession>
<proteinExistence type="predicted"/>
<comment type="caution">
    <text evidence="1">The sequence shown here is derived from an EMBL/GenBank/DDBJ whole genome shotgun (WGS) entry which is preliminary data.</text>
</comment>
<sequence length="141" mass="15747">MGFEVTVSKELNLVYTKYSGFVKTRETEQAMFATVEHPDFLPGMSELTDLSEVEGTELVVESMDAHTSQLAVHYEMQAKLTTHYIYAPDDVGFGLAQAHREIAKGQIENLTVLIFRSEAEVLNAMGRNESSIAELLRAGFR</sequence>
<dbReference type="AlphaFoldDB" id="A0A4R1NL49"/>
<evidence type="ECO:0000313" key="1">
    <source>
        <dbReference type="EMBL" id="TCL09066.1"/>
    </source>
</evidence>
<dbReference type="Proteomes" id="UP000295673">
    <property type="component" value="Unassembled WGS sequence"/>
</dbReference>
<evidence type="ECO:0000313" key="2">
    <source>
        <dbReference type="Proteomes" id="UP000295673"/>
    </source>
</evidence>
<keyword evidence="2" id="KW-1185">Reference proteome</keyword>
<name>A0A4R1NL49_9RHOB</name>
<dbReference type="RefSeq" id="WP_132859140.1">
    <property type="nucleotide sequence ID" value="NZ_SMGR01000001.1"/>
</dbReference>
<protein>
    <submittedName>
        <fullName evidence="1">Uncharacterized protein</fullName>
    </submittedName>
</protein>
<organism evidence="1 2">
    <name type="scientific">Shimia isoporae</name>
    <dbReference type="NCBI Taxonomy" id="647720"/>
    <lineage>
        <taxon>Bacteria</taxon>
        <taxon>Pseudomonadati</taxon>
        <taxon>Pseudomonadota</taxon>
        <taxon>Alphaproteobacteria</taxon>
        <taxon>Rhodobacterales</taxon>
        <taxon>Roseobacteraceae</taxon>
    </lineage>
</organism>
<dbReference type="OrthoDB" id="7877306at2"/>
<dbReference type="EMBL" id="SMGR01000001">
    <property type="protein sequence ID" value="TCL09066.1"/>
    <property type="molecule type" value="Genomic_DNA"/>
</dbReference>
<reference evidence="1 2" key="1">
    <citation type="submission" date="2019-03" db="EMBL/GenBank/DDBJ databases">
        <title>Genomic Encyclopedia of Archaeal and Bacterial Type Strains, Phase II (KMG-II): from individual species to whole genera.</title>
        <authorList>
            <person name="Goeker M."/>
        </authorList>
    </citation>
    <scope>NUCLEOTIDE SEQUENCE [LARGE SCALE GENOMIC DNA]</scope>
    <source>
        <strain evidence="1 2">DSM 26433</strain>
    </source>
</reference>
<gene>
    <name evidence="1" type="ORF">BXY66_1109</name>
</gene>